<organism evidence="2 3">
    <name type="scientific">Tagetes erecta</name>
    <name type="common">African marigold</name>
    <dbReference type="NCBI Taxonomy" id="13708"/>
    <lineage>
        <taxon>Eukaryota</taxon>
        <taxon>Viridiplantae</taxon>
        <taxon>Streptophyta</taxon>
        <taxon>Embryophyta</taxon>
        <taxon>Tracheophyta</taxon>
        <taxon>Spermatophyta</taxon>
        <taxon>Magnoliopsida</taxon>
        <taxon>eudicotyledons</taxon>
        <taxon>Gunneridae</taxon>
        <taxon>Pentapetalae</taxon>
        <taxon>asterids</taxon>
        <taxon>campanulids</taxon>
        <taxon>Asterales</taxon>
        <taxon>Asteraceae</taxon>
        <taxon>Asteroideae</taxon>
        <taxon>Heliantheae alliance</taxon>
        <taxon>Tageteae</taxon>
        <taxon>Tagetes</taxon>
    </lineage>
</organism>
<proteinExistence type="predicted"/>
<keyword evidence="3" id="KW-1185">Reference proteome</keyword>
<sequence length="191" mass="21436">MAHSEGVQHIKPFDIHDPILLWSSIDKVSLKYHPSFATSLKEHRNRSSLITIASRSVIKEKYEAYFMEKYEEGLINPCFDEGLWSRASGGKNKGKLYGFNNVDDPSALINGIPSTSCSSTSHGSGIQDTEIQRLKGIIEGLVAEKEIEKAEKQSEKAEKEREKTEKESMHKRLTTIEAMLKLVLQNLPSSS</sequence>
<feature type="region of interest" description="Disordered" evidence="1">
    <location>
        <begin position="148"/>
        <end position="171"/>
    </location>
</feature>
<dbReference type="EMBL" id="JAUHHV010000004">
    <property type="protein sequence ID" value="KAK1427480.1"/>
    <property type="molecule type" value="Genomic_DNA"/>
</dbReference>
<dbReference type="Proteomes" id="UP001229421">
    <property type="component" value="Unassembled WGS sequence"/>
</dbReference>
<comment type="caution">
    <text evidence="2">The sequence shown here is derived from an EMBL/GenBank/DDBJ whole genome shotgun (WGS) entry which is preliminary data.</text>
</comment>
<feature type="compositionally biased region" description="Basic and acidic residues" evidence="1">
    <location>
        <begin position="148"/>
        <end position="170"/>
    </location>
</feature>
<evidence type="ECO:0000256" key="1">
    <source>
        <dbReference type="SAM" id="MobiDB-lite"/>
    </source>
</evidence>
<evidence type="ECO:0000313" key="2">
    <source>
        <dbReference type="EMBL" id="KAK1427480.1"/>
    </source>
</evidence>
<gene>
    <name evidence="2" type="ORF">QVD17_16166</name>
</gene>
<reference evidence="2" key="1">
    <citation type="journal article" date="2023" name="bioRxiv">
        <title>Improved chromosome-level genome assembly for marigold (Tagetes erecta).</title>
        <authorList>
            <person name="Jiang F."/>
            <person name="Yuan L."/>
            <person name="Wang S."/>
            <person name="Wang H."/>
            <person name="Xu D."/>
            <person name="Wang A."/>
            <person name="Fan W."/>
        </authorList>
    </citation>
    <scope>NUCLEOTIDE SEQUENCE</scope>
    <source>
        <strain evidence="2">WSJ</strain>
        <tissue evidence="2">Leaf</tissue>
    </source>
</reference>
<accession>A0AAD8KXB7</accession>
<dbReference type="AlphaFoldDB" id="A0AAD8KXB7"/>
<protein>
    <submittedName>
        <fullName evidence="2">Uncharacterized protein</fullName>
    </submittedName>
</protein>
<evidence type="ECO:0000313" key="3">
    <source>
        <dbReference type="Proteomes" id="UP001229421"/>
    </source>
</evidence>
<name>A0AAD8KXB7_TARER</name>